<feature type="domain" description="YbgF trimerisation" evidence="4">
    <location>
        <begin position="72"/>
        <end position="128"/>
    </location>
</feature>
<keyword evidence="2" id="KW-0131">Cell cycle</keyword>
<keyword evidence="2" id="KW-0132">Cell division</keyword>
<keyword evidence="6" id="KW-1185">Reference proteome</keyword>
<protein>
    <recommendedName>
        <fullName evidence="2">Cell division coordinator CpoB</fullName>
    </recommendedName>
</protein>
<evidence type="ECO:0000256" key="1">
    <source>
        <dbReference type="ARBA" id="ARBA00022729"/>
    </source>
</evidence>
<keyword evidence="2" id="KW-0175">Coiled coil</keyword>
<feature type="coiled-coil region" evidence="2">
    <location>
        <begin position="76"/>
        <end position="117"/>
    </location>
</feature>
<feature type="chain" id="PRO_5031663491" description="Cell division coordinator CpoB" evidence="2">
    <location>
        <begin position="30"/>
        <end position="264"/>
    </location>
</feature>
<gene>
    <name evidence="5" type="primary">ybgF</name>
    <name evidence="2" type="synonym">cpoB</name>
    <name evidence="5" type="ORF">F3K02_06040</name>
</gene>
<feature type="signal peptide" evidence="2">
    <location>
        <begin position="1"/>
        <end position="29"/>
    </location>
</feature>
<dbReference type="Gene3D" id="1.20.5.110">
    <property type="match status" value="1"/>
</dbReference>
<name>A0A7Y8GUW1_9BURK</name>
<dbReference type="InterPro" id="IPR014162">
    <property type="entry name" value="CpoB_C"/>
</dbReference>
<keyword evidence="2" id="KW-0574">Periplasm</keyword>
<organism evidence="5 6">
    <name type="scientific">Hydrogenophaga aromaticivorans</name>
    <dbReference type="NCBI Taxonomy" id="2610898"/>
    <lineage>
        <taxon>Bacteria</taxon>
        <taxon>Pseudomonadati</taxon>
        <taxon>Pseudomonadota</taxon>
        <taxon>Betaproteobacteria</taxon>
        <taxon>Burkholderiales</taxon>
        <taxon>Comamonadaceae</taxon>
        <taxon>Hydrogenophaga</taxon>
    </lineage>
</organism>
<keyword evidence="1 2" id="KW-0732">Signal</keyword>
<dbReference type="Proteomes" id="UP000545507">
    <property type="component" value="Unassembled WGS sequence"/>
</dbReference>
<evidence type="ECO:0000313" key="5">
    <source>
        <dbReference type="EMBL" id="NWF44813.1"/>
    </source>
</evidence>
<evidence type="ECO:0000259" key="4">
    <source>
        <dbReference type="Pfam" id="PF16331"/>
    </source>
</evidence>
<dbReference type="Pfam" id="PF13525">
    <property type="entry name" value="YfiO"/>
    <property type="match status" value="1"/>
</dbReference>
<evidence type="ECO:0000313" key="6">
    <source>
        <dbReference type="Proteomes" id="UP000545507"/>
    </source>
</evidence>
<feature type="domain" description="Outer membrane lipoprotein BamD-like" evidence="3">
    <location>
        <begin position="147"/>
        <end position="264"/>
    </location>
</feature>
<dbReference type="EMBL" id="VYGV01000006">
    <property type="protein sequence ID" value="NWF44813.1"/>
    <property type="molecule type" value="Genomic_DNA"/>
</dbReference>
<dbReference type="SUPFAM" id="SSF48452">
    <property type="entry name" value="TPR-like"/>
    <property type="match status" value="1"/>
</dbReference>
<dbReference type="GO" id="GO:0070206">
    <property type="term" value="P:protein trimerization"/>
    <property type="evidence" value="ECO:0007669"/>
    <property type="project" value="InterPro"/>
</dbReference>
<dbReference type="HAMAP" id="MF_02066">
    <property type="entry name" value="CpoB"/>
    <property type="match status" value="1"/>
</dbReference>
<proteinExistence type="inferred from homology"/>
<reference evidence="5 6" key="1">
    <citation type="submission" date="2019-09" db="EMBL/GenBank/DDBJ databases">
        <title>Hydrogenophaga aromatica sp. nov., isolated from a para-xylene-degrading enrichment culture.</title>
        <authorList>
            <person name="Tancsics A."/>
            <person name="Banerjee S."/>
        </authorList>
    </citation>
    <scope>NUCLEOTIDE SEQUENCE [LARGE SCALE GENOMIC DNA]</scope>
    <source>
        <strain evidence="5 6">D2P1</strain>
    </source>
</reference>
<evidence type="ECO:0000256" key="2">
    <source>
        <dbReference type="HAMAP-Rule" id="MF_02066"/>
    </source>
</evidence>
<comment type="caution">
    <text evidence="5">The sequence shown here is derived from an EMBL/GenBank/DDBJ whole genome shotgun (WGS) entry which is preliminary data.</text>
</comment>
<dbReference type="Pfam" id="PF16331">
    <property type="entry name" value="TolA_bind_tri"/>
    <property type="match status" value="1"/>
</dbReference>
<comment type="function">
    <text evidence="2">Mediates coordination of peptidoglycan synthesis and outer membrane constriction during cell division.</text>
</comment>
<dbReference type="InterPro" id="IPR039565">
    <property type="entry name" value="BamD-like"/>
</dbReference>
<dbReference type="AlphaFoldDB" id="A0A7Y8GUW1"/>
<comment type="subcellular location">
    <subcellularLocation>
        <location evidence="2">Periplasm</location>
    </subcellularLocation>
</comment>
<dbReference type="InterPro" id="IPR032519">
    <property type="entry name" value="YbgF_tri"/>
</dbReference>
<accession>A0A7Y8GUW1</accession>
<dbReference type="InterPro" id="IPR011990">
    <property type="entry name" value="TPR-like_helical_dom_sf"/>
</dbReference>
<dbReference type="GO" id="GO:0030288">
    <property type="term" value="C:outer membrane-bounded periplasmic space"/>
    <property type="evidence" value="ECO:0007669"/>
    <property type="project" value="UniProtKB-UniRule"/>
</dbReference>
<dbReference type="NCBIfam" id="TIGR02795">
    <property type="entry name" value="tol_pal_ybgF"/>
    <property type="match status" value="1"/>
</dbReference>
<comment type="similarity">
    <text evidence="2">Belongs to the CpoB family.</text>
</comment>
<evidence type="ECO:0000259" key="3">
    <source>
        <dbReference type="Pfam" id="PF13525"/>
    </source>
</evidence>
<dbReference type="GO" id="GO:0043093">
    <property type="term" value="P:FtsZ-dependent cytokinesis"/>
    <property type="evidence" value="ECO:0007669"/>
    <property type="project" value="UniProtKB-UniRule"/>
</dbReference>
<dbReference type="InterPro" id="IPR034706">
    <property type="entry name" value="CpoB"/>
</dbReference>
<sequence length="264" mass="29574" precursor="true">MSLMNRSVPSLLSAAALLVGSLWPLQAHALFDDDEARKAIIELRNKFDTHSQSTAASLSRMAQEVRDSQATTQRSLLELSNQNEQLSGEIARLRGQNEQLAREVSELQRQQKDAQAGVDARLRQVEPVPVSLDGREFTASPEEKRDFDATMELLRRSEFGPAAAGYAGLLRRYPDSGYTPSVLYWLGNAQYANRAYKESIESHRRLATQFPDHPRTPEALLAMANSQIELKDSKAARRTLENLIKVYPRSEAAAAGRERLARLR</sequence>
<dbReference type="Gene3D" id="1.25.40.10">
    <property type="entry name" value="Tetratricopeptide repeat domain"/>
    <property type="match status" value="1"/>
</dbReference>